<dbReference type="OrthoDB" id="9972196at2759"/>
<dbReference type="GO" id="GO:0017057">
    <property type="term" value="F:6-phosphogluconolactonase activity"/>
    <property type="evidence" value="ECO:0007669"/>
    <property type="project" value="TreeGrafter"/>
</dbReference>
<reference evidence="2 3" key="1">
    <citation type="journal article" date="2018" name="IMA Fungus">
        <title>IMA Genome-F 9: Draft genome sequence of Annulohypoxylon stygium, Aspergillus mulundensis, Berkeleyomyces basicola (syn. Thielaviopsis basicola), Ceratocystis smalleyi, two Cercospora beticola strains, Coleophoma cylindrospora, Fusarium fracticaudum, Phialophora cf. hyalina, and Morchella septimelata.</title>
        <authorList>
            <person name="Wingfield B.D."/>
            <person name="Bills G.F."/>
            <person name="Dong Y."/>
            <person name="Huang W."/>
            <person name="Nel W.J."/>
            <person name="Swalarsk-Parry B.S."/>
            <person name="Vaghefi N."/>
            <person name="Wilken P.M."/>
            <person name="An Z."/>
            <person name="de Beer Z.W."/>
            <person name="De Vos L."/>
            <person name="Chen L."/>
            <person name="Duong T.A."/>
            <person name="Gao Y."/>
            <person name="Hammerbacher A."/>
            <person name="Kikkert J.R."/>
            <person name="Li Y."/>
            <person name="Li H."/>
            <person name="Li K."/>
            <person name="Li Q."/>
            <person name="Liu X."/>
            <person name="Ma X."/>
            <person name="Naidoo K."/>
            <person name="Pethybridge S.J."/>
            <person name="Sun J."/>
            <person name="Steenkamp E.T."/>
            <person name="van der Nest M.A."/>
            <person name="van Wyk S."/>
            <person name="Wingfield M.J."/>
            <person name="Xiong C."/>
            <person name="Yue Q."/>
            <person name="Zhang X."/>
        </authorList>
    </citation>
    <scope>NUCLEOTIDE SEQUENCE [LARGE SCALE GENOMIC DNA]</scope>
    <source>
        <strain evidence="2 3">BP 5553</strain>
    </source>
</reference>
<dbReference type="InterPro" id="IPR015943">
    <property type="entry name" value="WD40/YVTN_repeat-like_dom_sf"/>
</dbReference>
<evidence type="ECO:0000313" key="3">
    <source>
        <dbReference type="Proteomes" id="UP000254866"/>
    </source>
</evidence>
<dbReference type="Pfam" id="PF10282">
    <property type="entry name" value="Lactonase"/>
    <property type="match status" value="1"/>
</dbReference>
<dbReference type="Gene3D" id="2.130.10.10">
    <property type="entry name" value="YVTN repeat-like/Quinoprotein amine dehydrogenase"/>
    <property type="match status" value="1"/>
</dbReference>
<dbReference type="PANTHER" id="PTHR30344">
    <property type="entry name" value="6-PHOSPHOGLUCONOLACTONASE-RELATED"/>
    <property type="match status" value="1"/>
</dbReference>
<evidence type="ECO:0000313" key="2">
    <source>
        <dbReference type="EMBL" id="RDL39934.1"/>
    </source>
</evidence>
<dbReference type="EMBL" id="NPIC01000002">
    <property type="protein sequence ID" value="RDL39934.1"/>
    <property type="molecule type" value="Genomic_DNA"/>
</dbReference>
<accession>A0A370TWM8</accession>
<evidence type="ECO:0000256" key="1">
    <source>
        <dbReference type="ARBA" id="ARBA00005564"/>
    </source>
</evidence>
<dbReference type="InterPro" id="IPR011048">
    <property type="entry name" value="Haem_d1_sf"/>
</dbReference>
<gene>
    <name evidence="2" type="ORF">BP5553_04274</name>
</gene>
<dbReference type="InterPro" id="IPR019405">
    <property type="entry name" value="Lactonase_7-beta_prop"/>
</dbReference>
<dbReference type="RefSeq" id="XP_031872590.1">
    <property type="nucleotide sequence ID" value="XM_032012897.1"/>
</dbReference>
<dbReference type="PANTHER" id="PTHR30344:SF1">
    <property type="entry name" value="6-PHOSPHOGLUCONOLACTONASE"/>
    <property type="match status" value="1"/>
</dbReference>
<comment type="caution">
    <text evidence="2">The sequence shown here is derived from an EMBL/GenBank/DDBJ whole genome shotgun (WGS) entry which is preliminary data.</text>
</comment>
<dbReference type="InterPro" id="IPR050282">
    <property type="entry name" value="Cycloisomerase_2"/>
</dbReference>
<dbReference type="AlphaFoldDB" id="A0A370TWM8"/>
<comment type="similarity">
    <text evidence="1">Belongs to the cycloisomerase 2 family.</text>
</comment>
<dbReference type="STRING" id="2656787.A0A370TWM8"/>
<dbReference type="SUPFAM" id="SSF51004">
    <property type="entry name" value="C-terminal (heme d1) domain of cytochrome cd1-nitrite reductase"/>
    <property type="match status" value="1"/>
</dbReference>
<dbReference type="Proteomes" id="UP000254866">
    <property type="component" value="Unassembled WGS sequence"/>
</dbReference>
<sequence>MYYSPLRLALGGLGLVTSSALATNLYVSSYSGDITSLRLSQSDNGSYALAVVATNRGSAPSPAWLEKEPGKGVVYCMDEGLPVPNGSISSYRTSPCGELTLIDRHTTISGPVSSVVYNKGKAMAAAHYGGSAVTTWNILPTGGLSPLQNFTFKLSAPGTNPGRQDAPHPHEAIVDPTDSFIIVPDLGADLLRVFSIDPATSALTPSKSFSTPPGSGPRHGAFSVSGCADIKNQECLASKADTYFFVVSEISNNVTSYKVTYGNKTLDFTEVFTTGIYGNQTTPVGAAAGEALISPDNKFLLTSSRNATLFSIPNFDSTNSTKIPSDTLQSWSIDHTTGKLSFRQSAPAGGSFPRQFSVNQKGTLVAVGLQLSSRVVIMERNPSDGTFGKFVAEVGVTGDVTSVIWDE</sequence>
<dbReference type="GeneID" id="43597123"/>
<organism evidence="2 3">
    <name type="scientific">Venustampulla echinocandica</name>
    <dbReference type="NCBI Taxonomy" id="2656787"/>
    <lineage>
        <taxon>Eukaryota</taxon>
        <taxon>Fungi</taxon>
        <taxon>Dikarya</taxon>
        <taxon>Ascomycota</taxon>
        <taxon>Pezizomycotina</taxon>
        <taxon>Leotiomycetes</taxon>
        <taxon>Helotiales</taxon>
        <taxon>Pleuroascaceae</taxon>
        <taxon>Venustampulla</taxon>
    </lineage>
</organism>
<keyword evidence="3" id="KW-1185">Reference proteome</keyword>
<proteinExistence type="inferred from homology"/>
<name>A0A370TWM8_9HELO</name>
<evidence type="ECO:0008006" key="4">
    <source>
        <dbReference type="Google" id="ProtNLM"/>
    </source>
</evidence>
<protein>
    <recommendedName>
        <fullName evidence="4">Isomerase YbhE</fullName>
    </recommendedName>
</protein>